<name>A0A328NMH3_9ACTN</name>
<dbReference type="CDD" id="cd07199">
    <property type="entry name" value="Pat17_PNPLA8_PNPLA9_like"/>
    <property type="match status" value="1"/>
</dbReference>
<dbReference type="InterPro" id="IPR016035">
    <property type="entry name" value="Acyl_Trfase/lysoPLipase"/>
</dbReference>
<dbReference type="SUPFAM" id="SSF52151">
    <property type="entry name" value="FabD/lysophospholipase-like"/>
    <property type="match status" value="1"/>
</dbReference>
<dbReference type="PROSITE" id="PS51635">
    <property type="entry name" value="PNPLA"/>
    <property type="match status" value="1"/>
</dbReference>
<keyword evidence="2" id="KW-0378">Hydrolase</keyword>
<feature type="active site" description="Nucleophile" evidence="2">
    <location>
        <position position="45"/>
    </location>
</feature>
<evidence type="ECO:0000313" key="4">
    <source>
        <dbReference type="EMBL" id="RAO29893.1"/>
    </source>
</evidence>
<keyword evidence="1 2" id="KW-0443">Lipid metabolism</keyword>
<dbReference type="RefSeq" id="WP_112677752.1">
    <property type="nucleotide sequence ID" value="NZ_PYAG01000033.1"/>
</dbReference>
<evidence type="ECO:0000259" key="3">
    <source>
        <dbReference type="PROSITE" id="PS51635"/>
    </source>
</evidence>
<proteinExistence type="predicted"/>
<gene>
    <name evidence="4" type="ORF">PSN13_05092</name>
</gene>
<dbReference type="PANTHER" id="PTHR24138:SF12">
    <property type="entry name" value="PATATIN FAMILY PROTEIN"/>
    <property type="match status" value="1"/>
</dbReference>
<feature type="short sequence motif" description="GXSXG" evidence="2">
    <location>
        <begin position="43"/>
        <end position="47"/>
    </location>
</feature>
<dbReference type="EMBL" id="PYAG01000033">
    <property type="protein sequence ID" value="RAO29893.1"/>
    <property type="molecule type" value="Genomic_DNA"/>
</dbReference>
<dbReference type="InterPro" id="IPR002641">
    <property type="entry name" value="PNPLA_dom"/>
</dbReference>
<feature type="short sequence motif" description="GXGXXG" evidence="2">
    <location>
        <begin position="11"/>
        <end position="16"/>
    </location>
</feature>
<evidence type="ECO:0000256" key="2">
    <source>
        <dbReference type="PROSITE-ProRule" id="PRU01161"/>
    </source>
</evidence>
<protein>
    <submittedName>
        <fullName evidence="4">Phospholipase A</fullName>
    </submittedName>
</protein>
<dbReference type="InterPro" id="IPR047156">
    <property type="entry name" value="Teg/CotR/CapV-like"/>
</dbReference>
<sequence>MGIVRILAISGGGVRGVIPAVFLEQLERGLGSSINRHFDLISGTSTGGIIALAAAAGIPAREISSLYRQHGKQIFRPRIGGVLRRGGRYSDAPLKSALKEQFKNLRLGDMPVEAVVASSSLESFAGRVFSSTTDPQSSLVDVALASSAAPTYFPAASPIDSQRSYMDGGLWANNPALLAVLHAQHHLSKRVEDIRLLSIGTGTQPLGTTVAEANNIRTLSPRTVRFILEFLMSTQAWFSDTYTELLLSHNHFTRVNPVLPELVRLDDISKALAILPALAEREYEKTGTVLMRLIKTWGAQADSTNAKQDAPPEVVEPAVAENVSGLYPSRAYYHTHRGGRPTIDLYIDLAQVSLTMVSINLATGIAMDGILRKFRELITTRDRPVQICVSLPDPDCRHIFETLAPVLDTSTDELHGRIEMCIQRLRQFRAALPENLRTYFSIRVHRSIPNASAILIDQRTGDGRIQLETKPYGARMQDSFGFEVKSGSTFYTTLVTAYQELLDDGKMIDG</sequence>
<dbReference type="NCBIfam" id="NF041079">
    <property type="entry name" value="CBASS_lipase"/>
    <property type="match status" value="1"/>
</dbReference>
<comment type="caution">
    <text evidence="4">The sequence shown here is derived from an EMBL/GenBank/DDBJ whole genome shotgun (WGS) entry which is preliminary data.</text>
</comment>
<evidence type="ECO:0000313" key="5">
    <source>
        <dbReference type="Proteomes" id="UP000249419"/>
    </source>
</evidence>
<evidence type="ECO:0000256" key="1">
    <source>
        <dbReference type="ARBA" id="ARBA00023098"/>
    </source>
</evidence>
<dbReference type="Proteomes" id="UP000249419">
    <property type="component" value="Unassembled WGS sequence"/>
</dbReference>
<accession>A0A328NMH3</accession>
<feature type="domain" description="PNPLA" evidence="3">
    <location>
        <begin position="7"/>
        <end position="180"/>
    </location>
</feature>
<organism evidence="4 5">
    <name type="scientific">Micromonospora saelicesensis</name>
    <dbReference type="NCBI Taxonomy" id="285676"/>
    <lineage>
        <taxon>Bacteria</taxon>
        <taxon>Bacillati</taxon>
        <taxon>Actinomycetota</taxon>
        <taxon>Actinomycetes</taxon>
        <taxon>Micromonosporales</taxon>
        <taxon>Micromonosporaceae</taxon>
        <taxon>Micromonospora</taxon>
    </lineage>
</organism>
<feature type="short sequence motif" description="DGA/G" evidence="2">
    <location>
        <begin position="167"/>
        <end position="169"/>
    </location>
</feature>
<dbReference type="GO" id="GO:0016042">
    <property type="term" value="P:lipid catabolic process"/>
    <property type="evidence" value="ECO:0007669"/>
    <property type="project" value="UniProtKB-UniRule"/>
</dbReference>
<dbReference type="GO" id="GO:0016787">
    <property type="term" value="F:hydrolase activity"/>
    <property type="evidence" value="ECO:0007669"/>
    <property type="project" value="UniProtKB-UniRule"/>
</dbReference>
<dbReference type="Pfam" id="PF01734">
    <property type="entry name" value="Patatin"/>
    <property type="match status" value="1"/>
</dbReference>
<dbReference type="PANTHER" id="PTHR24138">
    <property type="entry name" value="INTRACELLLAR PHOSPHOLIPASE A FAMILY"/>
    <property type="match status" value="1"/>
</dbReference>
<feature type="active site" description="Proton acceptor" evidence="2">
    <location>
        <position position="167"/>
    </location>
</feature>
<reference evidence="4 5" key="1">
    <citation type="submission" date="2018-03" db="EMBL/GenBank/DDBJ databases">
        <title>Defining the species Micromonospora saelicesensis and Micromonospora noduli under the framework of genomics.</title>
        <authorList>
            <person name="Riesco R."/>
            <person name="Trujillo M.E."/>
        </authorList>
    </citation>
    <scope>NUCLEOTIDE SEQUENCE [LARGE SCALE GENOMIC DNA]</scope>
    <source>
        <strain evidence="4 5">PSN13</strain>
    </source>
</reference>
<dbReference type="Gene3D" id="3.40.1090.10">
    <property type="entry name" value="Cytosolic phospholipase A2 catalytic domain"/>
    <property type="match status" value="1"/>
</dbReference>
<keyword evidence="2" id="KW-0442">Lipid degradation</keyword>
<dbReference type="AlphaFoldDB" id="A0A328NMH3"/>